<evidence type="ECO:0000256" key="9">
    <source>
        <dbReference type="ARBA" id="ARBA00044632"/>
    </source>
</evidence>
<dbReference type="Pfam" id="PF00730">
    <property type="entry name" value="HhH-GPD"/>
    <property type="match status" value="1"/>
</dbReference>
<dbReference type="AlphaFoldDB" id="A0A9D1FS75"/>
<dbReference type="GO" id="GO:0003684">
    <property type="term" value="F:damaged DNA binding"/>
    <property type="evidence" value="ECO:0007669"/>
    <property type="project" value="InterPro"/>
</dbReference>
<keyword evidence="8" id="KW-0326">Glycosidase</keyword>
<comment type="catalytic activity">
    <reaction evidence="9">
        <text>2'-deoxyribonucleotide-(2'-deoxyribose 5'-phosphate)-2'-deoxyribonucleotide-DNA = a 3'-end 2'-deoxyribonucleotide-(2,3-dehydro-2,3-deoxyribose 5'-phosphate)-DNA + a 5'-end 5'-phospho-2'-deoxyribonucleoside-DNA + H(+)</text>
        <dbReference type="Rhea" id="RHEA:66592"/>
        <dbReference type="Rhea" id="RHEA-COMP:13180"/>
        <dbReference type="Rhea" id="RHEA-COMP:16897"/>
        <dbReference type="Rhea" id="RHEA-COMP:17067"/>
        <dbReference type="ChEBI" id="CHEBI:15378"/>
        <dbReference type="ChEBI" id="CHEBI:136412"/>
        <dbReference type="ChEBI" id="CHEBI:157695"/>
        <dbReference type="ChEBI" id="CHEBI:167181"/>
        <dbReference type="EC" id="4.2.99.18"/>
    </reaction>
</comment>
<dbReference type="CDD" id="cd00056">
    <property type="entry name" value="ENDO3c"/>
    <property type="match status" value="1"/>
</dbReference>
<keyword evidence="4" id="KW-0378">Hydrolase</keyword>
<dbReference type="SUPFAM" id="SSF55945">
    <property type="entry name" value="TATA-box binding protein-like"/>
    <property type="match status" value="1"/>
</dbReference>
<accession>A0A9D1FS75</accession>
<dbReference type="EMBL" id="DVJM01000120">
    <property type="protein sequence ID" value="HIS78904.1"/>
    <property type="molecule type" value="Genomic_DNA"/>
</dbReference>
<protein>
    <recommendedName>
        <fullName evidence="2">DNA-(apurinic or apyrimidinic site) lyase</fullName>
        <ecNumber evidence="2">4.2.99.18</ecNumber>
    </recommendedName>
</protein>
<dbReference type="Proteomes" id="UP000824141">
    <property type="component" value="Unassembled WGS sequence"/>
</dbReference>
<keyword evidence="7" id="KW-0511">Multifunctional enzyme</keyword>
<evidence type="ECO:0000256" key="8">
    <source>
        <dbReference type="ARBA" id="ARBA00023295"/>
    </source>
</evidence>
<reference evidence="11" key="1">
    <citation type="submission" date="2020-10" db="EMBL/GenBank/DDBJ databases">
        <authorList>
            <person name="Gilroy R."/>
        </authorList>
    </citation>
    <scope>NUCLEOTIDE SEQUENCE</scope>
    <source>
        <strain evidence="11">6086</strain>
    </source>
</reference>
<organism evidence="11 12">
    <name type="scientific">Candidatus Caccousia stercoris</name>
    <dbReference type="NCBI Taxonomy" id="2840723"/>
    <lineage>
        <taxon>Bacteria</taxon>
        <taxon>Bacillati</taxon>
        <taxon>Bacillota</taxon>
        <taxon>Clostridia</taxon>
        <taxon>Eubacteriales</taxon>
        <taxon>Oscillospiraceae</taxon>
        <taxon>Oscillospiraceae incertae sedis</taxon>
        <taxon>Candidatus Caccousia</taxon>
    </lineage>
</organism>
<feature type="domain" description="HhH-GPD" evidence="10">
    <location>
        <begin position="105"/>
        <end position="254"/>
    </location>
</feature>
<dbReference type="Gene3D" id="1.10.340.30">
    <property type="entry name" value="Hypothetical protein, domain 2"/>
    <property type="match status" value="1"/>
</dbReference>
<evidence type="ECO:0000256" key="1">
    <source>
        <dbReference type="ARBA" id="ARBA00010679"/>
    </source>
</evidence>
<dbReference type="SUPFAM" id="SSF48150">
    <property type="entry name" value="DNA-glycosylase"/>
    <property type="match status" value="1"/>
</dbReference>
<dbReference type="InterPro" id="IPR052054">
    <property type="entry name" value="Oxidative_DNA_repair_enzyme"/>
</dbReference>
<evidence type="ECO:0000259" key="10">
    <source>
        <dbReference type="SMART" id="SM00478"/>
    </source>
</evidence>
<dbReference type="GO" id="GO:0006289">
    <property type="term" value="P:nucleotide-excision repair"/>
    <property type="evidence" value="ECO:0007669"/>
    <property type="project" value="InterPro"/>
</dbReference>
<evidence type="ECO:0000313" key="12">
    <source>
        <dbReference type="Proteomes" id="UP000824141"/>
    </source>
</evidence>
<keyword evidence="5" id="KW-0234">DNA repair</keyword>
<evidence type="ECO:0000256" key="4">
    <source>
        <dbReference type="ARBA" id="ARBA00022801"/>
    </source>
</evidence>
<comment type="caution">
    <text evidence="11">The sequence shown here is derived from an EMBL/GenBank/DDBJ whole genome shotgun (WGS) entry which is preliminary data.</text>
</comment>
<dbReference type="Pfam" id="PF07934">
    <property type="entry name" value="OGG_N"/>
    <property type="match status" value="1"/>
</dbReference>
<evidence type="ECO:0000256" key="2">
    <source>
        <dbReference type="ARBA" id="ARBA00012720"/>
    </source>
</evidence>
<comment type="similarity">
    <text evidence="1">Belongs to the type-1 OGG1 family.</text>
</comment>
<name>A0A9D1FS75_9FIRM</name>
<evidence type="ECO:0000256" key="7">
    <source>
        <dbReference type="ARBA" id="ARBA00023268"/>
    </source>
</evidence>
<dbReference type="GO" id="GO:0008534">
    <property type="term" value="F:oxidized purine nucleobase lesion DNA N-glycosylase activity"/>
    <property type="evidence" value="ECO:0007669"/>
    <property type="project" value="InterPro"/>
</dbReference>
<sequence>MSDWLGPFDLAATLTCGQCFRWREGEDGSFSGVAFGRTLTVSEESAGQAAEDPLWRSYFDLDLDYGAIRRELSALSPELETAASFAPGIRILRQDPWEALCSFILSQNNNIPRIMGIVDRLCENFGEPLPEGGFSFPEPERLAGLSVEDLAPLRCGFRARYVLDAARRVAGGELPLDEVAVLPLPEAREALRTIDGVGPKVAECALLYGMHRLDAFPLDVWMRRAMQTLFPGKSPDFFGPFAGIAQQYVFHYSRLHPELFG</sequence>
<dbReference type="Gene3D" id="1.10.1670.10">
    <property type="entry name" value="Helix-hairpin-Helix base-excision DNA repair enzymes (C-terminal)"/>
    <property type="match status" value="1"/>
</dbReference>
<dbReference type="EC" id="4.2.99.18" evidence="2"/>
<dbReference type="GO" id="GO:0140078">
    <property type="term" value="F:class I DNA-(apurinic or apyrimidinic site) endonuclease activity"/>
    <property type="evidence" value="ECO:0007669"/>
    <property type="project" value="UniProtKB-EC"/>
</dbReference>
<dbReference type="SMART" id="SM00478">
    <property type="entry name" value="ENDO3c"/>
    <property type="match status" value="1"/>
</dbReference>
<keyword evidence="6" id="KW-0456">Lyase</keyword>
<evidence type="ECO:0000313" key="11">
    <source>
        <dbReference type="EMBL" id="HIS78904.1"/>
    </source>
</evidence>
<keyword evidence="3" id="KW-0227">DNA damage</keyword>
<evidence type="ECO:0000256" key="3">
    <source>
        <dbReference type="ARBA" id="ARBA00022763"/>
    </source>
</evidence>
<dbReference type="InterPro" id="IPR003265">
    <property type="entry name" value="HhH-GPD_domain"/>
</dbReference>
<evidence type="ECO:0000256" key="5">
    <source>
        <dbReference type="ARBA" id="ARBA00023204"/>
    </source>
</evidence>
<dbReference type="GO" id="GO:0006284">
    <property type="term" value="P:base-excision repair"/>
    <property type="evidence" value="ECO:0007669"/>
    <property type="project" value="InterPro"/>
</dbReference>
<evidence type="ECO:0000256" key="6">
    <source>
        <dbReference type="ARBA" id="ARBA00023239"/>
    </source>
</evidence>
<dbReference type="PANTHER" id="PTHR10242">
    <property type="entry name" value="8-OXOGUANINE DNA GLYCOSYLASE"/>
    <property type="match status" value="1"/>
</dbReference>
<dbReference type="PANTHER" id="PTHR10242:SF2">
    <property type="entry name" value="N-GLYCOSYLASE_DNA LYASE"/>
    <property type="match status" value="1"/>
</dbReference>
<proteinExistence type="inferred from homology"/>
<dbReference type="InterPro" id="IPR011257">
    <property type="entry name" value="DNA_glycosylase"/>
</dbReference>
<reference evidence="11" key="2">
    <citation type="journal article" date="2021" name="PeerJ">
        <title>Extensive microbial diversity within the chicken gut microbiome revealed by metagenomics and culture.</title>
        <authorList>
            <person name="Gilroy R."/>
            <person name="Ravi A."/>
            <person name="Getino M."/>
            <person name="Pursley I."/>
            <person name="Horton D.L."/>
            <person name="Alikhan N.F."/>
            <person name="Baker D."/>
            <person name="Gharbi K."/>
            <person name="Hall N."/>
            <person name="Watson M."/>
            <person name="Adriaenssens E.M."/>
            <person name="Foster-Nyarko E."/>
            <person name="Jarju S."/>
            <person name="Secka A."/>
            <person name="Antonio M."/>
            <person name="Oren A."/>
            <person name="Chaudhuri R.R."/>
            <person name="La Ragione R."/>
            <person name="Hildebrand F."/>
            <person name="Pallen M.J."/>
        </authorList>
    </citation>
    <scope>NUCLEOTIDE SEQUENCE</scope>
    <source>
        <strain evidence="11">6086</strain>
    </source>
</reference>
<dbReference type="InterPro" id="IPR023170">
    <property type="entry name" value="HhH_base_excis_C"/>
</dbReference>
<dbReference type="Gene3D" id="3.30.310.260">
    <property type="match status" value="1"/>
</dbReference>
<gene>
    <name evidence="11" type="ORF">IAD03_06000</name>
</gene>
<dbReference type="InterPro" id="IPR012904">
    <property type="entry name" value="OGG_N"/>
</dbReference>